<dbReference type="GO" id="GO:0008757">
    <property type="term" value="F:S-adenosylmethionine-dependent methyltransferase activity"/>
    <property type="evidence" value="ECO:0007669"/>
    <property type="project" value="UniProtKB-UniRule"/>
</dbReference>
<dbReference type="PANTHER" id="PTHR42971:SF1">
    <property type="entry name" value="TRNA (CYTIDINE(34)-2'-O)-METHYLTRANSFERASE"/>
    <property type="match status" value="1"/>
</dbReference>
<dbReference type="GO" id="GO:0008175">
    <property type="term" value="F:tRNA methyltransferase activity"/>
    <property type="evidence" value="ECO:0007669"/>
    <property type="project" value="UniProtKB-UniRule"/>
</dbReference>
<dbReference type="Proteomes" id="UP000823633">
    <property type="component" value="Unassembled WGS sequence"/>
</dbReference>
<evidence type="ECO:0000256" key="3">
    <source>
        <dbReference type="ARBA" id="ARBA00022679"/>
    </source>
</evidence>
<evidence type="ECO:0000256" key="7">
    <source>
        <dbReference type="PIRSR" id="PIRSR029256-1"/>
    </source>
</evidence>
<evidence type="ECO:0000313" key="10">
    <source>
        <dbReference type="Proteomes" id="UP000823633"/>
    </source>
</evidence>
<gene>
    <name evidence="9" type="ORF">IAC42_05150</name>
</gene>
<evidence type="ECO:0000256" key="5">
    <source>
        <dbReference type="ARBA" id="ARBA00022694"/>
    </source>
</evidence>
<dbReference type="EC" id="2.1.1.207" evidence="6"/>
<keyword evidence="4 6" id="KW-0949">S-adenosyl-L-methionine</keyword>
<reference evidence="9" key="2">
    <citation type="journal article" date="2021" name="PeerJ">
        <title>Extensive microbial diversity within the chicken gut microbiome revealed by metagenomics and culture.</title>
        <authorList>
            <person name="Gilroy R."/>
            <person name="Ravi A."/>
            <person name="Getino M."/>
            <person name="Pursley I."/>
            <person name="Horton D.L."/>
            <person name="Alikhan N.F."/>
            <person name="Baker D."/>
            <person name="Gharbi K."/>
            <person name="Hall N."/>
            <person name="Watson M."/>
            <person name="Adriaenssens E.M."/>
            <person name="Foster-Nyarko E."/>
            <person name="Jarju S."/>
            <person name="Secka A."/>
            <person name="Antonio M."/>
            <person name="Oren A."/>
            <person name="Chaudhuri R.R."/>
            <person name="La Ragione R."/>
            <person name="Hildebrand F."/>
            <person name="Pallen M.J."/>
        </authorList>
    </citation>
    <scope>NUCLEOTIDE SEQUENCE</scope>
    <source>
        <strain evidence="9">11167</strain>
    </source>
</reference>
<reference evidence="9" key="1">
    <citation type="submission" date="2020-10" db="EMBL/GenBank/DDBJ databases">
        <authorList>
            <person name="Gilroy R."/>
        </authorList>
    </citation>
    <scope>NUCLEOTIDE SEQUENCE</scope>
    <source>
        <strain evidence="9">11167</strain>
    </source>
</reference>
<comment type="subcellular location">
    <subcellularLocation>
        <location evidence="6">Cytoplasm</location>
    </subcellularLocation>
</comment>
<comment type="catalytic activity">
    <reaction evidence="6">
        <text>5-carboxymethylaminomethyluridine(34) in tRNA(Leu) + S-adenosyl-L-methionine = 5-carboxymethylaminomethyl-2'-O-methyluridine(34) in tRNA(Leu) + S-adenosyl-L-homocysteine + H(+)</text>
        <dbReference type="Rhea" id="RHEA:43088"/>
        <dbReference type="Rhea" id="RHEA-COMP:10333"/>
        <dbReference type="Rhea" id="RHEA-COMP:10334"/>
        <dbReference type="ChEBI" id="CHEBI:15378"/>
        <dbReference type="ChEBI" id="CHEBI:57856"/>
        <dbReference type="ChEBI" id="CHEBI:59789"/>
        <dbReference type="ChEBI" id="CHEBI:74508"/>
        <dbReference type="ChEBI" id="CHEBI:74511"/>
        <dbReference type="EC" id="2.1.1.207"/>
    </reaction>
</comment>
<dbReference type="AlphaFoldDB" id="A0A9D9E803"/>
<keyword evidence="5 6" id="KW-0819">tRNA processing</keyword>
<name>A0A9D9E803_9SPIR</name>
<feature type="binding site" evidence="6 7">
    <location>
        <position position="132"/>
    </location>
    <ligand>
        <name>S-adenosyl-L-methionine</name>
        <dbReference type="ChEBI" id="CHEBI:59789"/>
    </ligand>
</feature>
<dbReference type="InterPro" id="IPR001537">
    <property type="entry name" value="SpoU_MeTrfase"/>
</dbReference>
<feature type="binding site" evidence="6 7">
    <location>
        <position position="78"/>
    </location>
    <ligand>
        <name>S-adenosyl-L-methionine</name>
        <dbReference type="ChEBI" id="CHEBI:59789"/>
    </ligand>
</feature>
<feature type="domain" description="tRNA/rRNA methyltransferase SpoU type" evidence="8">
    <location>
        <begin position="2"/>
        <end position="144"/>
    </location>
</feature>
<comment type="caution">
    <text evidence="9">The sequence shown here is derived from an EMBL/GenBank/DDBJ whole genome shotgun (WGS) entry which is preliminary data.</text>
</comment>
<accession>A0A9D9E803</accession>
<keyword evidence="2 6" id="KW-0489">Methyltransferase</keyword>
<proteinExistence type="inferred from homology"/>
<dbReference type="Pfam" id="PF00588">
    <property type="entry name" value="SpoU_methylase"/>
    <property type="match status" value="1"/>
</dbReference>
<dbReference type="Gene3D" id="3.40.1280.10">
    <property type="match status" value="1"/>
</dbReference>
<dbReference type="GO" id="GO:0002130">
    <property type="term" value="P:wobble position ribose methylation"/>
    <property type="evidence" value="ECO:0007669"/>
    <property type="project" value="TreeGrafter"/>
</dbReference>
<dbReference type="PANTHER" id="PTHR42971">
    <property type="entry name" value="TRNA (CYTIDINE(34)-2'-O)-METHYLTRANSFERASE"/>
    <property type="match status" value="1"/>
</dbReference>
<evidence type="ECO:0000259" key="8">
    <source>
        <dbReference type="Pfam" id="PF00588"/>
    </source>
</evidence>
<dbReference type="PIRSF" id="PIRSF029256">
    <property type="entry name" value="SpoU_TrmH_prd"/>
    <property type="match status" value="1"/>
</dbReference>
<dbReference type="EMBL" id="JADIMU010000031">
    <property type="protein sequence ID" value="MBO8443127.1"/>
    <property type="molecule type" value="Genomic_DNA"/>
</dbReference>
<protein>
    <recommendedName>
        <fullName evidence="6">Putative tRNA (cytidine(34)-2'-O)-methyltransferase</fullName>
        <ecNumber evidence="6">2.1.1.207</ecNumber>
    </recommendedName>
    <alternativeName>
        <fullName evidence="6">tRNA (cytidine/uridine-2'-O-)-methyltransferase</fullName>
    </alternativeName>
</protein>
<evidence type="ECO:0000313" key="9">
    <source>
        <dbReference type="EMBL" id="MBO8443127.1"/>
    </source>
</evidence>
<comment type="catalytic activity">
    <reaction evidence="6">
        <text>cytidine(34) in tRNA + S-adenosyl-L-methionine = 2'-O-methylcytidine(34) in tRNA + S-adenosyl-L-homocysteine + H(+)</text>
        <dbReference type="Rhea" id="RHEA:43084"/>
        <dbReference type="Rhea" id="RHEA-COMP:10331"/>
        <dbReference type="Rhea" id="RHEA-COMP:10332"/>
        <dbReference type="ChEBI" id="CHEBI:15378"/>
        <dbReference type="ChEBI" id="CHEBI:57856"/>
        <dbReference type="ChEBI" id="CHEBI:59789"/>
        <dbReference type="ChEBI" id="CHEBI:74495"/>
        <dbReference type="ChEBI" id="CHEBI:82748"/>
        <dbReference type="EC" id="2.1.1.207"/>
    </reaction>
</comment>
<feature type="binding site" evidence="6 7">
    <location>
        <position position="124"/>
    </location>
    <ligand>
        <name>S-adenosyl-L-methionine</name>
        <dbReference type="ChEBI" id="CHEBI:59789"/>
    </ligand>
</feature>
<dbReference type="GO" id="GO:0003723">
    <property type="term" value="F:RNA binding"/>
    <property type="evidence" value="ECO:0007669"/>
    <property type="project" value="InterPro"/>
</dbReference>
<evidence type="ECO:0000256" key="1">
    <source>
        <dbReference type="ARBA" id="ARBA00022490"/>
    </source>
</evidence>
<dbReference type="InterPro" id="IPR029028">
    <property type="entry name" value="Alpha/beta_knot_MTases"/>
</dbReference>
<evidence type="ECO:0000256" key="6">
    <source>
        <dbReference type="HAMAP-Rule" id="MF_01885"/>
    </source>
</evidence>
<evidence type="ECO:0000256" key="2">
    <source>
        <dbReference type="ARBA" id="ARBA00022603"/>
    </source>
</evidence>
<feature type="binding site" evidence="6 7">
    <location>
        <position position="103"/>
    </location>
    <ligand>
        <name>S-adenosyl-L-methionine</name>
        <dbReference type="ChEBI" id="CHEBI:59789"/>
    </ligand>
</feature>
<dbReference type="CDD" id="cd18094">
    <property type="entry name" value="SpoU-like_TrmL"/>
    <property type="match status" value="1"/>
</dbReference>
<sequence>MLNIVLIEPEIPQNTGNIARTAAVTASRLILVHPLGFSLDERHLRRAGLDYWDDLDLIEFPSKEAFFETHGKDALHFLTSHAEKSFFDIDFGAEEGECYLVFGRESCGLGKEVIEANRQRCFRLPMVGGMRSLNLSNSVAITVYEYWRQLGFPSPFRASSS</sequence>
<comment type="similarity">
    <text evidence="6">Belongs to the class IV-like SAM-binding methyltransferase superfamily. RNA methyltransferase TrmH family. TrmL subfamily.</text>
</comment>
<dbReference type="SUPFAM" id="SSF75217">
    <property type="entry name" value="alpha/beta knot"/>
    <property type="match status" value="1"/>
</dbReference>
<comment type="function">
    <text evidence="6">Could methylate the ribose at the nucleotide 34 wobble position in tRNA.</text>
</comment>
<keyword evidence="1 6" id="KW-0963">Cytoplasm</keyword>
<evidence type="ECO:0000256" key="4">
    <source>
        <dbReference type="ARBA" id="ARBA00022691"/>
    </source>
</evidence>
<keyword evidence="3 6" id="KW-0808">Transferase</keyword>
<dbReference type="InterPro" id="IPR029026">
    <property type="entry name" value="tRNA_m1G_MTases_N"/>
</dbReference>
<dbReference type="InterPro" id="IPR016914">
    <property type="entry name" value="TrmL"/>
</dbReference>
<organism evidence="9 10">
    <name type="scientific">Candidatus Aphodenecus pullistercoris</name>
    <dbReference type="NCBI Taxonomy" id="2840669"/>
    <lineage>
        <taxon>Bacteria</taxon>
        <taxon>Pseudomonadati</taxon>
        <taxon>Spirochaetota</taxon>
        <taxon>Spirochaetia</taxon>
        <taxon>Spirochaetales</taxon>
        <taxon>Candidatus Aphodenecus</taxon>
    </lineage>
</organism>
<dbReference type="GO" id="GO:0005737">
    <property type="term" value="C:cytoplasm"/>
    <property type="evidence" value="ECO:0007669"/>
    <property type="project" value="UniProtKB-SubCell"/>
</dbReference>
<dbReference type="HAMAP" id="MF_01885">
    <property type="entry name" value="tRNA_methyltr_TrmL"/>
    <property type="match status" value="1"/>
</dbReference>